<feature type="transmembrane region" description="Helical" evidence="2">
    <location>
        <begin position="245"/>
        <end position="268"/>
    </location>
</feature>
<dbReference type="OrthoDB" id="8191639at2759"/>
<organism evidence="3 4">
    <name type="scientific">Panaeolus cyanescens</name>
    <dbReference type="NCBI Taxonomy" id="181874"/>
    <lineage>
        <taxon>Eukaryota</taxon>
        <taxon>Fungi</taxon>
        <taxon>Dikarya</taxon>
        <taxon>Basidiomycota</taxon>
        <taxon>Agaricomycotina</taxon>
        <taxon>Agaricomycetes</taxon>
        <taxon>Agaricomycetidae</taxon>
        <taxon>Agaricales</taxon>
        <taxon>Agaricineae</taxon>
        <taxon>Galeropsidaceae</taxon>
        <taxon>Panaeolus</taxon>
    </lineage>
</organism>
<feature type="region of interest" description="Disordered" evidence="1">
    <location>
        <begin position="1"/>
        <end position="48"/>
    </location>
</feature>
<comment type="caution">
    <text evidence="3">The sequence shown here is derived from an EMBL/GenBank/DDBJ whole genome shotgun (WGS) entry which is preliminary data.</text>
</comment>
<reference evidence="3 4" key="1">
    <citation type="journal article" date="2018" name="Evol. Lett.">
        <title>Horizontal gene cluster transfer increased hallucinogenic mushroom diversity.</title>
        <authorList>
            <person name="Reynolds H.T."/>
            <person name="Vijayakumar V."/>
            <person name="Gluck-Thaler E."/>
            <person name="Korotkin H.B."/>
            <person name="Matheny P.B."/>
            <person name="Slot J.C."/>
        </authorList>
    </citation>
    <scope>NUCLEOTIDE SEQUENCE [LARGE SCALE GENOMIC DNA]</scope>
    <source>
        <strain evidence="3 4">2629</strain>
    </source>
</reference>
<dbReference type="Proteomes" id="UP000284842">
    <property type="component" value="Unassembled WGS sequence"/>
</dbReference>
<keyword evidence="2" id="KW-0472">Membrane</keyword>
<dbReference type="STRING" id="181874.A0A409YE72"/>
<keyword evidence="2" id="KW-0812">Transmembrane</keyword>
<protein>
    <submittedName>
        <fullName evidence="3">Uncharacterized protein</fullName>
    </submittedName>
</protein>
<evidence type="ECO:0000313" key="4">
    <source>
        <dbReference type="Proteomes" id="UP000284842"/>
    </source>
</evidence>
<proteinExistence type="predicted"/>
<gene>
    <name evidence="3" type="ORF">CVT24_006372</name>
</gene>
<keyword evidence="2" id="KW-1133">Transmembrane helix</keyword>
<sequence length="790" mass="88219">MLRLGHEQSPLEPSIPLQERRVHEGSTDDAQDPFLPGTGDSFSSETINGHHSTFHDEGVYRMGPTAMGDIDNDVEDSAALRSSRYSWKASPNSRRASLISSISHWSSVIRKRHPFSDRYEAPPVSLFFLHMLFCLLTYPVLFIAAMAATSRSIFWARVIVGMGCSIMGLSLSFTLVGLTQPVLEAATWATLIDQSARDGENYRGIRLSEFSIQADEPKSMYSAIMLLWSRWRGRKTAKPYSDHRFWTGYILLFVFSALLSAALTFIFGRTVDIDTESQRQYSLFEEVAVSGDLSPKDLEKAALLAPVFLEHRLFTWTIESFSVHGNLPPPVSFNWGNDKVYFAEVTRSQLQPGGTGFGTFDWDEKAPHPKNAVGGDTEMHNRPKHSNEAIDPGSHLVFPRWGLRTHCERIPNLWDNLIIHTPVNGITYLFTPRETVKSLFRSFNLSIPDMVDKPLNVTETMYEGDTIPPTMNVSSWMIGVPYWSNGVSNNVKSTNVSLGDDGAGFVTIENVFIRLNNSYAPNSTFAWRDRDTIPDINGNPTFIGFDAAVCLQLYEPWILDVYNSSTGQPTTMGIREKITRQNWRSTLREPGSKIKGEVIMDPSVRRSLNSTGYSAAYIAAHENSVNQVAKDNGRDSFYVPSPSLVSFTNGSGPFGYTEFSADLYAAARSLSDASNVLPYFAGSGQLVARRYEDRVVAIASLRTFDLTMALGLAFMTGLLCTVAVPRLPLGVPKRGFNLYSWILAFHVKEVEIEGGEEITRGMHLDDLQEYAGDVVLRYRILGKDDFNEHV</sequence>
<dbReference type="AlphaFoldDB" id="A0A409YE72"/>
<accession>A0A409YE72</accession>
<keyword evidence="4" id="KW-1185">Reference proteome</keyword>
<name>A0A409YE72_9AGAR</name>
<feature type="transmembrane region" description="Helical" evidence="2">
    <location>
        <begin position="154"/>
        <end position="178"/>
    </location>
</feature>
<dbReference type="EMBL" id="NHTK01001259">
    <property type="protein sequence ID" value="PPR01297.1"/>
    <property type="molecule type" value="Genomic_DNA"/>
</dbReference>
<feature type="transmembrane region" description="Helical" evidence="2">
    <location>
        <begin position="126"/>
        <end position="148"/>
    </location>
</feature>
<dbReference type="InParanoid" id="A0A409YE72"/>
<evidence type="ECO:0000313" key="3">
    <source>
        <dbReference type="EMBL" id="PPR01297.1"/>
    </source>
</evidence>
<evidence type="ECO:0000256" key="2">
    <source>
        <dbReference type="SAM" id="Phobius"/>
    </source>
</evidence>
<evidence type="ECO:0000256" key="1">
    <source>
        <dbReference type="SAM" id="MobiDB-lite"/>
    </source>
</evidence>